<reference evidence="1" key="1">
    <citation type="submission" date="2019-10" db="EMBL/GenBank/DDBJ databases">
        <authorList>
            <consortium name="DOE Joint Genome Institute"/>
            <person name="Kuo A."/>
            <person name="Miyauchi S."/>
            <person name="Kiss E."/>
            <person name="Drula E."/>
            <person name="Kohler A."/>
            <person name="Sanchez-Garcia M."/>
            <person name="Andreopoulos B."/>
            <person name="Barry K.W."/>
            <person name="Bonito G."/>
            <person name="Buee M."/>
            <person name="Carver A."/>
            <person name="Chen C."/>
            <person name="Cichocki N."/>
            <person name="Clum A."/>
            <person name="Culley D."/>
            <person name="Crous P.W."/>
            <person name="Fauchery L."/>
            <person name="Girlanda M."/>
            <person name="Hayes R."/>
            <person name="Keri Z."/>
            <person name="Labutti K."/>
            <person name="Lipzen A."/>
            <person name="Lombard V."/>
            <person name="Magnuson J."/>
            <person name="Maillard F."/>
            <person name="Morin E."/>
            <person name="Murat C."/>
            <person name="Nolan M."/>
            <person name="Ohm R."/>
            <person name="Pangilinan J."/>
            <person name="Pereira M."/>
            <person name="Perotto S."/>
            <person name="Peter M."/>
            <person name="Riley R."/>
            <person name="Sitrit Y."/>
            <person name="Stielow B."/>
            <person name="Szollosi G."/>
            <person name="Zifcakova L."/>
            <person name="Stursova M."/>
            <person name="Spatafora J.W."/>
            <person name="Tedersoo L."/>
            <person name="Vaario L.-M."/>
            <person name="Yamada A."/>
            <person name="Yan M."/>
            <person name="Wang P."/>
            <person name="Xu J."/>
            <person name="Bruns T."/>
            <person name="Baldrian P."/>
            <person name="Vilgalys R."/>
            <person name="Henrissat B."/>
            <person name="Grigoriev I.V."/>
            <person name="Hibbett D."/>
            <person name="Nagy L.G."/>
            <person name="Martin F.M."/>
        </authorList>
    </citation>
    <scope>NUCLEOTIDE SEQUENCE</scope>
    <source>
        <strain evidence="1">P2</strain>
    </source>
</reference>
<accession>A0ACB6ZQ02</accession>
<keyword evidence="2" id="KW-1185">Reference proteome</keyword>
<dbReference type="Proteomes" id="UP000886501">
    <property type="component" value="Unassembled WGS sequence"/>
</dbReference>
<dbReference type="EMBL" id="MU117974">
    <property type="protein sequence ID" value="KAF9651592.1"/>
    <property type="molecule type" value="Genomic_DNA"/>
</dbReference>
<protein>
    <submittedName>
        <fullName evidence="1">Adhesion regulating molecule</fullName>
    </submittedName>
</protein>
<reference evidence="1" key="2">
    <citation type="journal article" date="2020" name="Nat. Commun.">
        <title>Large-scale genome sequencing of mycorrhizal fungi provides insights into the early evolution of symbiotic traits.</title>
        <authorList>
            <person name="Miyauchi S."/>
            <person name="Kiss E."/>
            <person name="Kuo A."/>
            <person name="Drula E."/>
            <person name="Kohler A."/>
            <person name="Sanchez-Garcia M."/>
            <person name="Morin E."/>
            <person name="Andreopoulos B."/>
            <person name="Barry K.W."/>
            <person name="Bonito G."/>
            <person name="Buee M."/>
            <person name="Carver A."/>
            <person name="Chen C."/>
            <person name="Cichocki N."/>
            <person name="Clum A."/>
            <person name="Culley D."/>
            <person name="Crous P.W."/>
            <person name="Fauchery L."/>
            <person name="Girlanda M."/>
            <person name="Hayes R.D."/>
            <person name="Keri Z."/>
            <person name="LaButti K."/>
            <person name="Lipzen A."/>
            <person name="Lombard V."/>
            <person name="Magnuson J."/>
            <person name="Maillard F."/>
            <person name="Murat C."/>
            <person name="Nolan M."/>
            <person name="Ohm R.A."/>
            <person name="Pangilinan J."/>
            <person name="Pereira M.F."/>
            <person name="Perotto S."/>
            <person name="Peter M."/>
            <person name="Pfister S."/>
            <person name="Riley R."/>
            <person name="Sitrit Y."/>
            <person name="Stielow J.B."/>
            <person name="Szollosi G."/>
            <person name="Zifcakova L."/>
            <person name="Stursova M."/>
            <person name="Spatafora J.W."/>
            <person name="Tedersoo L."/>
            <person name="Vaario L.M."/>
            <person name="Yamada A."/>
            <person name="Yan M."/>
            <person name="Wang P."/>
            <person name="Xu J."/>
            <person name="Bruns T."/>
            <person name="Baldrian P."/>
            <person name="Vilgalys R."/>
            <person name="Dunand C."/>
            <person name="Henrissat B."/>
            <person name="Grigoriev I.V."/>
            <person name="Hibbett D."/>
            <person name="Nagy L.G."/>
            <person name="Martin F.M."/>
        </authorList>
    </citation>
    <scope>NUCLEOTIDE SEQUENCE</scope>
    <source>
        <strain evidence="1">P2</strain>
    </source>
</reference>
<proteinExistence type="predicted"/>
<comment type="caution">
    <text evidence="1">The sequence shown here is derived from an EMBL/GenBank/DDBJ whole genome shotgun (WGS) entry which is preliminary data.</text>
</comment>
<name>A0ACB6ZQ02_THEGA</name>
<evidence type="ECO:0000313" key="2">
    <source>
        <dbReference type="Proteomes" id="UP000886501"/>
    </source>
</evidence>
<gene>
    <name evidence="1" type="ORF">BDM02DRAFT_3184349</name>
</gene>
<sequence length="281" mass="30730">MDYTNTQRFILAFKAGRALRRDGTDSVDPKPEKGAIILYDGEDDLLHFVWKDRTTGNVGEDLIMFEGDASFTQVPNAPGGRTYVLKFQSSDQRHFFWMQDASSERDADFVRNLNGRLQDPTFSLTWNTEVTLAAPSSTSGPSRPVQQATAEQVETLRRLLSSYRAGGTAAATAPPEYSLTDILTPANITPLFTSHPELVPTLFPHLPPDLPNPPNAETITQIIASPQFRSAVSNLDQALRTGLLGGFVRSLGLPEEAGTSVEAFLKAIQDQAASEDSMQTD</sequence>
<evidence type="ECO:0000313" key="1">
    <source>
        <dbReference type="EMBL" id="KAF9651592.1"/>
    </source>
</evidence>
<organism evidence="1 2">
    <name type="scientific">Thelephora ganbajun</name>
    <name type="common">Ganba fungus</name>
    <dbReference type="NCBI Taxonomy" id="370292"/>
    <lineage>
        <taxon>Eukaryota</taxon>
        <taxon>Fungi</taxon>
        <taxon>Dikarya</taxon>
        <taxon>Basidiomycota</taxon>
        <taxon>Agaricomycotina</taxon>
        <taxon>Agaricomycetes</taxon>
        <taxon>Thelephorales</taxon>
        <taxon>Thelephoraceae</taxon>
        <taxon>Thelephora</taxon>
    </lineage>
</organism>